<dbReference type="GO" id="GO:0008234">
    <property type="term" value="F:cysteine-type peptidase activity"/>
    <property type="evidence" value="ECO:0007669"/>
    <property type="project" value="InterPro"/>
</dbReference>
<feature type="compositionally biased region" description="Low complexity" evidence="2">
    <location>
        <begin position="217"/>
        <end position="228"/>
    </location>
</feature>
<proteinExistence type="inferred from homology"/>
<dbReference type="Gene3D" id="3.90.70.10">
    <property type="entry name" value="Cysteine proteinases"/>
    <property type="match status" value="1"/>
</dbReference>
<organism evidence="4 5">
    <name type="scientific">Bemisia tabaci</name>
    <name type="common">Sweetpotato whitefly</name>
    <name type="synonym">Aleurodes tabaci</name>
    <dbReference type="NCBI Taxonomy" id="7038"/>
    <lineage>
        <taxon>Eukaryota</taxon>
        <taxon>Metazoa</taxon>
        <taxon>Ecdysozoa</taxon>
        <taxon>Arthropoda</taxon>
        <taxon>Hexapoda</taxon>
        <taxon>Insecta</taxon>
        <taxon>Pterygota</taxon>
        <taxon>Neoptera</taxon>
        <taxon>Paraneoptera</taxon>
        <taxon>Hemiptera</taxon>
        <taxon>Sternorrhyncha</taxon>
        <taxon>Aleyrodoidea</taxon>
        <taxon>Aleyrodidae</taxon>
        <taxon>Aleyrodinae</taxon>
        <taxon>Bemisia</taxon>
    </lineage>
</organism>
<dbReference type="AlphaFoldDB" id="A0A9P0AK63"/>
<dbReference type="SUPFAM" id="SSF54001">
    <property type="entry name" value="Cysteine proteinases"/>
    <property type="match status" value="1"/>
</dbReference>
<gene>
    <name evidence="4" type="ORF">BEMITA_LOCUS10944</name>
</gene>
<dbReference type="GO" id="GO:0006508">
    <property type="term" value="P:proteolysis"/>
    <property type="evidence" value="ECO:0007669"/>
    <property type="project" value="InterPro"/>
</dbReference>
<dbReference type="EMBL" id="OU963867">
    <property type="protein sequence ID" value="CAH0392422.1"/>
    <property type="molecule type" value="Genomic_DNA"/>
</dbReference>
<evidence type="ECO:0000313" key="5">
    <source>
        <dbReference type="Proteomes" id="UP001152759"/>
    </source>
</evidence>
<evidence type="ECO:0000259" key="3">
    <source>
        <dbReference type="SMART" id="SM00645"/>
    </source>
</evidence>
<evidence type="ECO:0000313" key="4">
    <source>
        <dbReference type="EMBL" id="CAH0392422.1"/>
    </source>
</evidence>
<protein>
    <recommendedName>
        <fullName evidence="3">Peptidase C1A papain C-terminal domain-containing protein</fullName>
    </recommendedName>
</protein>
<feature type="domain" description="Peptidase C1A papain C-terminal" evidence="3">
    <location>
        <begin position="1"/>
        <end position="175"/>
    </location>
</feature>
<keyword evidence="5" id="KW-1185">Reference proteome</keyword>
<feature type="region of interest" description="Disordered" evidence="2">
    <location>
        <begin position="183"/>
        <end position="228"/>
    </location>
</feature>
<name>A0A9P0AK63_BEMTA</name>
<accession>A0A9P0AK63</accession>
<dbReference type="Pfam" id="PF00112">
    <property type="entry name" value="Peptidase_C1"/>
    <property type="match status" value="1"/>
</dbReference>
<dbReference type="PANTHER" id="PTHR12411">
    <property type="entry name" value="CYSTEINE PROTEASE FAMILY C1-RELATED"/>
    <property type="match status" value="1"/>
</dbReference>
<comment type="similarity">
    <text evidence="1">Belongs to the peptidase C1 family.</text>
</comment>
<dbReference type="InterPro" id="IPR013128">
    <property type="entry name" value="Peptidase_C1A"/>
</dbReference>
<evidence type="ECO:0000256" key="1">
    <source>
        <dbReference type="ARBA" id="ARBA00008455"/>
    </source>
</evidence>
<dbReference type="InterPro" id="IPR038765">
    <property type="entry name" value="Papain-like_cys_pep_sf"/>
</dbReference>
<evidence type="ECO:0000256" key="2">
    <source>
        <dbReference type="SAM" id="MobiDB-lite"/>
    </source>
</evidence>
<sequence>MFSKQDLIDCVAENQGCYGGTIRNGLDYLKTYGVTLAENYPFIADNGYCDYESKPYVRITDYQELSRQGDPARGIQPAWAQDFVMENALNESPLSATWPNSPSILRFYARGVLALHPSMHDTPTGHAVVIVGHYSRRPNDCWIIRNSWGADWGMEGHLLVQKRTMGIGFDVYKLTSPMIQLFHSEPRSGPSTPSDDEAGTSYDPDSIDMSRFRISDPYDYSYSSKPSK</sequence>
<dbReference type="InterPro" id="IPR000668">
    <property type="entry name" value="Peptidase_C1A_C"/>
</dbReference>
<dbReference type="Proteomes" id="UP001152759">
    <property type="component" value="Chromosome 6"/>
</dbReference>
<reference evidence="4" key="1">
    <citation type="submission" date="2021-12" db="EMBL/GenBank/DDBJ databases">
        <authorList>
            <person name="King R."/>
        </authorList>
    </citation>
    <scope>NUCLEOTIDE SEQUENCE</scope>
</reference>
<dbReference type="SMART" id="SM00645">
    <property type="entry name" value="Pept_C1"/>
    <property type="match status" value="1"/>
</dbReference>